<dbReference type="GO" id="GO:0008138">
    <property type="term" value="F:protein tyrosine/serine/threonine phosphatase activity"/>
    <property type="evidence" value="ECO:0007669"/>
    <property type="project" value="TreeGrafter"/>
</dbReference>
<comment type="caution">
    <text evidence="2">The sequence shown here is derived from an EMBL/GenBank/DDBJ whole genome shotgun (WGS) entry which is preliminary data.</text>
</comment>
<dbReference type="AlphaFoldDB" id="A0A8H6EWZ4"/>
<evidence type="ECO:0000313" key="3">
    <source>
        <dbReference type="Proteomes" id="UP000568158"/>
    </source>
</evidence>
<feature type="region of interest" description="Disordered" evidence="1">
    <location>
        <begin position="320"/>
        <end position="373"/>
    </location>
</feature>
<dbReference type="PANTHER" id="PTHR47550:SF1">
    <property type="entry name" value="DUAL SPECIFICITY PROTEIN PHOSPHATASE PPS1"/>
    <property type="match status" value="1"/>
</dbReference>
<feature type="region of interest" description="Disordered" evidence="1">
    <location>
        <begin position="1"/>
        <end position="33"/>
    </location>
</feature>
<proteinExistence type="predicted"/>
<organism evidence="2 3">
    <name type="scientific">Dekkera bruxellensis</name>
    <name type="common">Brettanomyces custersii</name>
    <dbReference type="NCBI Taxonomy" id="5007"/>
    <lineage>
        <taxon>Eukaryota</taxon>
        <taxon>Fungi</taxon>
        <taxon>Dikarya</taxon>
        <taxon>Ascomycota</taxon>
        <taxon>Saccharomycotina</taxon>
        <taxon>Pichiomycetes</taxon>
        <taxon>Pichiales</taxon>
        <taxon>Pichiaceae</taxon>
        <taxon>Brettanomyces</taxon>
    </lineage>
</organism>
<feature type="compositionally biased region" description="Acidic residues" evidence="1">
    <location>
        <begin position="359"/>
        <end position="368"/>
    </location>
</feature>
<evidence type="ECO:0000256" key="1">
    <source>
        <dbReference type="SAM" id="MobiDB-lite"/>
    </source>
</evidence>
<dbReference type="Proteomes" id="UP000568158">
    <property type="component" value="Unassembled WGS sequence"/>
</dbReference>
<reference evidence="2 3" key="1">
    <citation type="journal article" date="2020" name="Appl. Microbiol. Biotechnol.">
        <title>Targeted gene deletion in Brettanomyces bruxellensis with an expression-free CRISPR-Cas9 system.</title>
        <authorList>
            <person name="Varela C."/>
            <person name="Bartel C."/>
            <person name="Onetto C."/>
            <person name="Borneman A."/>
        </authorList>
    </citation>
    <scope>NUCLEOTIDE SEQUENCE [LARGE SCALE GENOMIC DNA]</scope>
    <source>
        <strain evidence="2 3">AWRI1613</strain>
    </source>
</reference>
<dbReference type="EMBL" id="JABCYN010000022">
    <property type="protein sequence ID" value="KAF6013404.1"/>
    <property type="molecule type" value="Genomic_DNA"/>
</dbReference>
<dbReference type="GO" id="GO:0005634">
    <property type="term" value="C:nucleus"/>
    <property type="evidence" value="ECO:0007669"/>
    <property type="project" value="GOC"/>
</dbReference>
<dbReference type="InterPro" id="IPR053239">
    <property type="entry name" value="Dual_spec_PTase"/>
</dbReference>
<feature type="compositionally biased region" description="Basic and acidic residues" evidence="1">
    <location>
        <begin position="320"/>
        <end position="333"/>
    </location>
</feature>
<protein>
    <submittedName>
        <fullName evidence="2">Uncharacterized protein</fullName>
    </submittedName>
</protein>
<feature type="compositionally biased region" description="Basic and acidic residues" evidence="1">
    <location>
        <begin position="15"/>
        <end position="30"/>
    </location>
</feature>
<gene>
    <name evidence="2" type="ORF">HII12_002120</name>
</gene>
<sequence>MGTINSIGAGVPSSFEDKKVGTPRSSKDYASKNSNSVLTKNVKKKIIPSEITSSSTGQLYNVYSSQKCSKSGGTSIGNANFRFPERFSDYYTKEITNSNSDDPIGSSIMMQDEANGRSSSVMSVNSKLDDAMRPTGGNESADFKDIGTLSDLTSSIKNETQIGDNEAINSSLSSSDTKDFSIPTKHHIVKKRANSTSLESLDTSRTKLDFAFDDLSSQKYNSTITAKDKTNAKKLPYSLAIDPFDVKSTHFHDHRYLRHFPTVHLIDQEEFIDMLKHHFLTPLPKSDDVFPWLHGIHKNNYAQLQFLGACGCNYMEKSKQRVSEDEEKNREIVDPIPELAMRRTSSTERYQSSVMDTNSDSDDSDDPDASVIPSPYRPATNLVSLHVPKGIRNLMVIRSCNSHGEVSSEYSDIITESTGLIRSTVSADDVLESSQSVTDLNAFLTSLISKVGLIFSVSTETIIDDCLLTRLLPVFKDMDPEFGVSLRNFHIQVSKMSNVSDLVVYCFNEDHDRCVNEAACPKPSCFDFSTGDCKCVSLCRLLRMAQLIYAKEHPELQVRKSKKDKNTLSLKKSTNIDQSVITKYHTILICNPTQSRLAKSNLLAIPVMDSQKFLEGTGSTLFTL</sequence>
<name>A0A8H6EWZ4_DEKBR</name>
<dbReference type="PANTHER" id="PTHR47550">
    <property type="entry name" value="DUAL SPECIFICITY PROTEIN PHOSPHATASE PPS1"/>
    <property type="match status" value="1"/>
</dbReference>
<evidence type="ECO:0000313" key="2">
    <source>
        <dbReference type="EMBL" id="KAF6013404.1"/>
    </source>
</evidence>
<dbReference type="GO" id="GO:0033260">
    <property type="term" value="P:nuclear DNA replication"/>
    <property type="evidence" value="ECO:0007669"/>
    <property type="project" value="TreeGrafter"/>
</dbReference>
<accession>A0A8H6EWZ4</accession>